<keyword evidence="1" id="KW-1133">Transmembrane helix</keyword>
<evidence type="ECO:0008006" key="5">
    <source>
        <dbReference type="Google" id="ProtNLM"/>
    </source>
</evidence>
<evidence type="ECO:0000313" key="4">
    <source>
        <dbReference type="Proteomes" id="UP001146793"/>
    </source>
</evidence>
<feature type="chain" id="PRO_5043597095" description="Transmembrane protein" evidence="2">
    <location>
        <begin position="21"/>
        <end position="134"/>
    </location>
</feature>
<accession>A0AAV7Z9W0</accession>
<keyword evidence="2" id="KW-0732">Signal</keyword>
<dbReference type="AlphaFoldDB" id="A0AAV7Z9W0"/>
<protein>
    <recommendedName>
        <fullName evidence="5">Transmembrane protein</fullName>
    </recommendedName>
</protein>
<proteinExistence type="predicted"/>
<dbReference type="Proteomes" id="UP001146793">
    <property type="component" value="Unassembled WGS sequence"/>
</dbReference>
<feature type="signal peptide" evidence="2">
    <location>
        <begin position="1"/>
        <end position="20"/>
    </location>
</feature>
<evidence type="ECO:0000313" key="3">
    <source>
        <dbReference type="EMBL" id="KAJ3437869.1"/>
    </source>
</evidence>
<comment type="caution">
    <text evidence="3">The sequence shown here is derived from an EMBL/GenBank/DDBJ whole genome shotgun (WGS) entry which is preliminary data.</text>
</comment>
<gene>
    <name evidence="3" type="ORF">M0812_17044</name>
</gene>
<keyword evidence="1" id="KW-0472">Membrane</keyword>
<dbReference type="EMBL" id="JANTQA010000033">
    <property type="protein sequence ID" value="KAJ3437869.1"/>
    <property type="molecule type" value="Genomic_DNA"/>
</dbReference>
<evidence type="ECO:0000256" key="1">
    <source>
        <dbReference type="SAM" id="Phobius"/>
    </source>
</evidence>
<organism evidence="3 4">
    <name type="scientific">Anaeramoeba flamelloides</name>
    <dbReference type="NCBI Taxonomy" id="1746091"/>
    <lineage>
        <taxon>Eukaryota</taxon>
        <taxon>Metamonada</taxon>
        <taxon>Anaeramoebidae</taxon>
        <taxon>Anaeramoeba</taxon>
    </lineage>
</organism>
<sequence length="134" mass="15062">MNFLLNKIIFIAFLILVVSASDCSKYKTQSNCNSSGDQCKCVWYQCMKSNKVDEDNGWCLEGDSNGVSSKISKDDYSCPTSDDTARYTYKCKGKISGIGITLIILISICFLILVSILILILRKKKENDTKYQKL</sequence>
<name>A0AAV7Z9W0_9EUKA</name>
<reference evidence="3" key="1">
    <citation type="submission" date="2022-08" db="EMBL/GenBank/DDBJ databases">
        <title>Novel sulphate-reducing endosymbionts in the free-living metamonad Anaeramoeba.</title>
        <authorList>
            <person name="Jerlstrom-Hultqvist J."/>
            <person name="Cepicka I."/>
            <person name="Gallot-Lavallee L."/>
            <person name="Salas-Leiva D."/>
            <person name="Curtis B.A."/>
            <person name="Zahonova K."/>
            <person name="Pipaliya S."/>
            <person name="Dacks J."/>
            <person name="Roger A.J."/>
        </authorList>
    </citation>
    <scope>NUCLEOTIDE SEQUENCE</scope>
    <source>
        <strain evidence="3">Busselton2</strain>
    </source>
</reference>
<feature type="transmembrane region" description="Helical" evidence="1">
    <location>
        <begin position="98"/>
        <end position="121"/>
    </location>
</feature>
<keyword evidence="1" id="KW-0812">Transmembrane</keyword>
<evidence type="ECO:0000256" key="2">
    <source>
        <dbReference type="SAM" id="SignalP"/>
    </source>
</evidence>